<feature type="non-terminal residue" evidence="1">
    <location>
        <position position="104"/>
    </location>
</feature>
<keyword evidence="2" id="KW-1185">Reference proteome</keyword>
<proteinExistence type="predicted"/>
<accession>A0AA35WFJ9</accession>
<name>A0AA35WFJ9_GEOBA</name>
<reference evidence="1" key="1">
    <citation type="submission" date="2023-03" db="EMBL/GenBank/DDBJ databases">
        <authorList>
            <person name="Steffen K."/>
            <person name="Cardenas P."/>
        </authorList>
    </citation>
    <scope>NUCLEOTIDE SEQUENCE</scope>
</reference>
<comment type="caution">
    <text evidence="1">The sequence shown here is derived from an EMBL/GenBank/DDBJ whole genome shotgun (WGS) entry which is preliminary data.</text>
</comment>
<sequence length="104" mass="10979">QDCSETRTITRPQFFTVPPGTVCFQCDFGSGVAADSVFQLDNSAVGEEAGTVQNGVLAIFSAENVFQTTIPTSLSCISGNTRLTAYIFLESLAPPQVPSAVSVR</sequence>
<feature type="non-terminal residue" evidence="1">
    <location>
        <position position="1"/>
    </location>
</feature>
<protein>
    <submittedName>
        <fullName evidence="1">Uncharacterized protein</fullName>
    </submittedName>
</protein>
<dbReference type="EMBL" id="CASHTH010001767">
    <property type="protein sequence ID" value="CAI8019628.1"/>
    <property type="molecule type" value="Genomic_DNA"/>
</dbReference>
<evidence type="ECO:0000313" key="2">
    <source>
        <dbReference type="Proteomes" id="UP001174909"/>
    </source>
</evidence>
<organism evidence="1 2">
    <name type="scientific">Geodia barretti</name>
    <name type="common">Barrett's horny sponge</name>
    <dbReference type="NCBI Taxonomy" id="519541"/>
    <lineage>
        <taxon>Eukaryota</taxon>
        <taxon>Metazoa</taxon>
        <taxon>Porifera</taxon>
        <taxon>Demospongiae</taxon>
        <taxon>Heteroscleromorpha</taxon>
        <taxon>Tetractinellida</taxon>
        <taxon>Astrophorina</taxon>
        <taxon>Geodiidae</taxon>
        <taxon>Geodia</taxon>
    </lineage>
</organism>
<evidence type="ECO:0000313" key="1">
    <source>
        <dbReference type="EMBL" id="CAI8019628.1"/>
    </source>
</evidence>
<gene>
    <name evidence="1" type="ORF">GBAR_LOCUS11787</name>
</gene>
<dbReference type="AlphaFoldDB" id="A0AA35WFJ9"/>
<dbReference type="Proteomes" id="UP001174909">
    <property type="component" value="Unassembled WGS sequence"/>
</dbReference>